<dbReference type="AlphaFoldDB" id="A0A4C1V6R9"/>
<gene>
    <name evidence="2" type="ORF">EVAR_29898_1</name>
</gene>
<evidence type="ECO:0000256" key="1">
    <source>
        <dbReference type="SAM" id="MobiDB-lite"/>
    </source>
</evidence>
<dbReference type="EMBL" id="BGZK01000289">
    <property type="protein sequence ID" value="GBP34503.1"/>
    <property type="molecule type" value="Genomic_DNA"/>
</dbReference>
<keyword evidence="3" id="KW-1185">Reference proteome</keyword>
<evidence type="ECO:0000313" key="2">
    <source>
        <dbReference type="EMBL" id="GBP34503.1"/>
    </source>
</evidence>
<sequence>MSTNCRTLHIFLNSGWRALKTYIGQRWTNSHSSGCTFTPTVAELEASKVGADLTEWRDGVKSGKSTYRLGSPFCTCFFTLFNLDMTKRDCQSLLADGPRIRSKRNPGPLDPDEYGHGEAGVC</sequence>
<comment type="caution">
    <text evidence="2">The sequence shown here is derived from an EMBL/GenBank/DDBJ whole genome shotgun (WGS) entry which is preliminary data.</text>
</comment>
<dbReference type="Proteomes" id="UP000299102">
    <property type="component" value="Unassembled WGS sequence"/>
</dbReference>
<organism evidence="2 3">
    <name type="scientific">Eumeta variegata</name>
    <name type="common">Bagworm moth</name>
    <name type="synonym">Eumeta japonica</name>
    <dbReference type="NCBI Taxonomy" id="151549"/>
    <lineage>
        <taxon>Eukaryota</taxon>
        <taxon>Metazoa</taxon>
        <taxon>Ecdysozoa</taxon>
        <taxon>Arthropoda</taxon>
        <taxon>Hexapoda</taxon>
        <taxon>Insecta</taxon>
        <taxon>Pterygota</taxon>
        <taxon>Neoptera</taxon>
        <taxon>Endopterygota</taxon>
        <taxon>Lepidoptera</taxon>
        <taxon>Glossata</taxon>
        <taxon>Ditrysia</taxon>
        <taxon>Tineoidea</taxon>
        <taxon>Psychidae</taxon>
        <taxon>Oiketicinae</taxon>
        <taxon>Eumeta</taxon>
    </lineage>
</organism>
<feature type="region of interest" description="Disordered" evidence="1">
    <location>
        <begin position="98"/>
        <end position="122"/>
    </location>
</feature>
<accession>A0A4C1V6R9</accession>
<protein>
    <submittedName>
        <fullName evidence="2">Uncharacterized protein</fullName>
    </submittedName>
</protein>
<evidence type="ECO:0000313" key="3">
    <source>
        <dbReference type="Proteomes" id="UP000299102"/>
    </source>
</evidence>
<dbReference type="OrthoDB" id="411823at2759"/>
<name>A0A4C1V6R9_EUMVA</name>
<proteinExistence type="predicted"/>
<reference evidence="2 3" key="1">
    <citation type="journal article" date="2019" name="Commun. Biol.">
        <title>The bagworm genome reveals a unique fibroin gene that provides high tensile strength.</title>
        <authorList>
            <person name="Kono N."/>
            <person name="Nakamura H."/>
            <person name="Ohtoshi R."/>
            <person name="Tomita M."/>
            <person name="Numata K."/>
            <person name="Arakawa K."/>
        </authorList>
    </citation>
    <scope>NUCLEOTIDE SEQUENCE [LARGE SCALE GENOMIC DNA]</scope>
</reference>